<name>D9SV18_CLOC7</name>
<dbReference type="EMBL" id="CP002160">
    <property type="protein sequence ID" value="ADL52993.1"/>
    <property type="molecule type" value="Genomic_DNA"/>
</dbReference>
<keyword evidence="2" id="KW-0808">Transferase</keyword>
<feature type="domain" description="N-acetyltransferase" evidence="1">
    <location>
        <begin position="12"/>
        <end position="178"/>
    </location>
</feature>
<dbReference type="PANTHER" id="PTHR43415:SF3">
    <property type="entry name" value="GNAT-FAMILY ACETYLTRANSFERASE"/>
    <property type="match status" value="1"/>
</dbReference>
<dbReference type="InterPro" id="IPR016181">
    <property type="entry name" value="Acyl_CoA_acyltransferase"/>
</dbReference>
<dbReference type="PANTHER" id="PTHR43415">
    <property type="entry name" value="SPERMIDINE N(1)-ACETYLTRANSFERASE"/>
    <property type="match status" value="1"/>
</dbReference>
<dbReference type="AlphaFoldDB" id="D9SV18"/>
<accession>D9SV18</accession>
<dbReference type="OrthoDB" id="948250at2"/>
<dbReference type="SUPFAM" id="SSF55729">
    <property type="entry name" value="Acyl-CoA N-acyltransferases (Nat)"/>
    <property type="match status" value="1"/>
</dbReference>
<dbReference type="Gene3D" id="3.40.630.30">
    <property type="match status" value="1"/>
</dbReference>
<evidence type="ECO:0000259" key="1">
    <source>
        <dbReference type="PROSITE" id="PS51186"/>
    </source>
</evidence>
<reference evidence="2 3" key="1">
    <citation type="submission" date="2010-08" db="EMBL/GenBank/DDBJ databases">
        <title>Complete sequence of Clostridium cellulovorans 743B.</title>
        <authorList>
            <consortium name="US DOE Joint Genome Institute"/>
            <person name="Lucas S."/>
            <person name="Copeland A."/>
            <person name="Lapidus A."/>
            <person name="Cheng J.-F."/>
            <person name="Bruce D."/>
            <person name="Goodwin L."/>
            <person name="Pitluck S."/>
            <person name="Chertkov O."/>
            <person name="Detter J.C."/>
            <person name="Han C."/>
            <person name="Tapia R."/>
            <person name="Land M."/>
            <person name="Hauser L."/>
            <person name="Chang Y.-J."/>
            <person name="Jeffries C."/>
            <person name="Kyrpides N."/>
            <person name="Ivanova N."/>
            <person name="Mikhailova N."/>
            <person name="Hemme C.L."/>
            <person name="Woyke T."/>
        </authorList>
    </citation>
    <scope>NUCLEOTIDE SEQUENCE [LARGE SCALE GENOMIC DNA]</scope>
    <source>
        <strain evidence="3">ATCC 35296 / DSM 3052 / OCM 3 / 743B</strain>
    </source>
</reference>
<dbReference type="Pfam" id="PF00583">
    <property type="entry name" value="Acetyltransf_1"/>
    <property type="match status" value="1"/>
</dbReference>
<dbReference type="Proteomes" id="UP000002730">
    <property type="component" value="Chromosome"/>
</dbReference>
<proteinExistence type="predicted"/>
<dbReference type="eggNOG" id="COG1670">
    <property type="taxonomic scope" value="Bacteria"/>
</dbReference>
<protein>
    <submittedName>
        <fullName evidence="2">GCN5-related N-acetyltransferase</fullName>
    </submittedName>
</protein>
<evidence type="ECO:0000313" key="3">
    <source>
        <dbReference type="Proteomes" id="UP000002730"/>
    </source>
</evidence>
<gene>
    <name evidence="2" type="ordered locus">Clocel_3313</name>
</gene>
<dbReference type="RefSeq" id="WP_010073387.1">
    <property type="nucleotide sequence ID" value="NC_014393.1"/>
</dbReference>
<sequence length="178" mass="20474">MRKVKLKNEKELTIRKAILYDAEKLVQYKKVIGSESDFLTFGENEIKITIEKEQQNIQAINSRKNSLLAVALLDEEIVGLIVLRSGDKVRIKHIGEMGVTVKKAYHGLGIGSFLLQFLINWAKETGIIKKINLRVRTDNENAIKMYEKFNFKNEGVISRDFYINGKFYDSLFMGLLID</sequence>
<dbReference type="InterPro" id="IPR000182">
    <property type="entry name" value="GNAT_dom"/>
</dbReference>
<keyword evidence="3" id="KW-1185">Reference proteome</keyword>
<organism evidence="2 3">
    <name type="scientific">Clostridium cellulovorans (strain ATCC 35296 / DSM 3052 / OCM 3 / 743B)</name>
    <dbReference type="NCBI Taxonomy" id="573061"/>
    <lineage>
        <taxon>Bacteria</taxon>
        <taxon>Bacillati</taxon>
        <taxon>Bacillota</taxon>
        <taxon>Clostridia</taxon>
        <taxon>Eubacteriales</taxon>
        <taxon>Clostridiaceae</taxon>
        <taxon>Clostridium</taxon>
    </lineage>
</organism>
<dbReference type="PROSITE" id="PS51186">
    <property type="entry name" value="GNAT"/>
    <property type="match status" value="1"/>
</dbReference>
<evidence type="ECO:0000313" key="2">
    <source>
        <dbReference type="EMBL" id="ADL52993.1"/>
    </source>
</evidence>
<dbReference type="CDD" id="cd04301">
    <property type="entry name" value="NAT_SF"/>
    <property type="match status" value="1"/>
</dbReference>
<dbReference type="STRING" id="573061.Clocel_3313"/>
<dbReference type="KEGG" id="ccb:Clocel_3313"/>
<dbReference type="GO" id="GO:0016747">
    <property type="term" value="F:acyltransferase activity, transferring groups other than amino-acyl groups"/>
    <property type="evidence" value="ECO:0007669"/>
    <property type="project" value="InterPro"/>
</dbReference>
<dbReference type="HOGENOM" id="CLU_013985_19_1_9"/>